<sequence length="164" mass="18107">MLVLLVGWPLYRIYGYLSDTRETQDASVLLYQVAQFQIELLNSSLAKVSGAGDTGELDALRLSAYSANYTHERLVQAVGEGKLAPLHSLEQLVSSVLRLQIGGKRALRPEEKEALGQADKLFKDIYEGYGKLLSSAGKPISSQNDKLSKVDAELSELLKKRLLR</sequence>
<dbReference type="OrthoDB" id="2594503at2"/>
<dbReference type="AlphaFoldDB" id="A0A3B0CFK9"/>
<protein>
    <recommendedName>
        <fullName evidence="3">S-adenosylmethionine decarboxylase</fullName>
    </recommendedName>
</protein>
<dbReference type="EMBL" id="RBAH01000011">
    <property type="protein sequence ID" value="RKN83871.1"/>
    <property type="molecule type" value="Genomic_DNA"/>
</dbReference>
<gene>
    <name evidence="1" type="ORF">D7M11_16930</name>
</gene>
<evidence type="ECO:0008006" key="3">
    <source>
        <dbReference type="Google" id="ProtNLM"/>
    </source>
</evidence>
<name>A0A3B0CFK9_9BACL</name>
<proteinExistence type="predicted"/>
<evidence type="ECO:0000313" key="1">
    <source>
        <dbReference type="EMBL" id="RKN83871.1"/>
    </source>
</evidence>
<keyword evidence="2" id="KW-1185">Reference proteome</keyword>
<organism evidence="1 2">
    <name type="scientific">Paenibacillus ginsengarvi</name>
    <dbReference type="NCBI Taxonomy" id="400777"/>
    <lineage>
        <taxon>Bacteria</taxon>
        <taxon>Bacillati</taxon>
        <taxon>Bacillota</taxon>
        <taxon>Bacilli</taxon>
        <taxon>Bacillales</taxon>
        <taxon>Paenibacillaceae</taxon>
        <taxon>Paenibacillus</taxon>
    </lineage>
</organism>
<dbReference type="Proteomes" id="UP000282311">
    <property type="component" value="Unassembled WGS sequence"/>
</dbReference>
<accession>A0A3B0CFK9</accession>
<evidence type="ECO:0000313" key="2">
    <source>
        <dbReference type="Proteomes" id="UP000282311"/>
    </source>
</evidence>
<comment type="caution">
    <text evidence="1">The sequence shown here is derived from an EMBL/GenBank/DDBJ whole genome shotgun (WGS) entry which is preliminary data.</text>
</comment>
<reference evidence="1 2" key="1">
    <citation type="journal article" date="2007" name="Int. J. Syst. Evol. Microbiol.">
        <title>Paenibacillus ginsengarvi sp. nov., isolated from soil from ginseng cultivation.</title>
        <authorList>
            <person name="Yoon M.H."/>
            <person name="Ten L.N."/>
            <person name="Im W.T."/>
        </authorList>
    </citation>
    <scope>NUCLEOTIDE SEQUENCE [LARGE SCALE GENOMIC DNA]</scope>
    <source>
        <strain evidence="1 2">KCTC 13059</strain>
    </source>
</reference>